<dbReference type="Proteomes" id="UP001500305">
    <property type="component" value="Unassembled WGS sequence"/>
</dbReference>
<evidence type="ECO:0000313" key="3">
    <source>
        <dbReference type="EMBL" id="GAA2271468.1"/>
    </source>
</evidence>
<sequence>MAKWSERSADEQQEARALRASLARAGIGASLSQIAKEWDVAGAWAAGSIPLEQLLRQTGWTETTSKPDQSREAPDDPAAASECWMERRRKSRTWTACWSSGALGSCLIGLITRAAPTTRNA</sequence>
<dbReference type="EMBL" id="BAAATR010000043">
    <property type="protein sequence ID" value="GAA2271468.1"/>
    <property type="molecule type" value="Genomic_DNA"/>
</dbReference>
<comment type="caution">
    <text evidence="3">The sequence shown here is derived from an EMBL/GenBank/DDBJ whole genome shotgun (WGS) entry which is preliminary data.</text>
</comment>
<feature type="compositionally biased region" description="Polar residues" evidence="1">
    <location>
        <begin position="57"/>
        <end position="67"/>
    </location>
</feature>
<feature type="transmembrane region" description="Helical" evidence="2">
    <location>
        <begin position="94"/>
        <end position="115"/>
    </location>
</feature>
<evidence type="ECO:0000313" key="4">
    <source>
        <dbReference type="Proteomes" id="UP001500305"/>
    </source>
</evidence>
<proteinExistence type="predicted"/>
<feature type="region of interest" description="Disordered" evidence="1">
    <location>
        <begin position="57"/>
        <end position="83"/>
    </location>
</feature>
<accession>A0ABP5RQW9</accession>
<keyword evidence="4" id="KW-1185">Reference proteome</keyword>
<gene>
    <name evidence="3" type="ORF">GCM10010430_66660</name>
</gene>
<keyword evidence="2" id="KW-0472">Membrane</keyword>
<evidence type="ECO:0000256" key="1">
    <source>
        <dbReference type="SAM" id="MobiDB-lite"/>
    </source>
</evidence>
<keyword evidence="2" id="KW-1133">Transmembrane helix</keyword>
<dbReference type="RefSeq" id="WP_344640295.1">
    <property type="nucleotide sequence ID" value="NZ_BAAATR010000043.1"/>
</dbReference>
<keyword evidence="2" id="KW-0812">Transmembrane</keyword>
<name>A0ABP5RQW9_9ACTN</name>
<reference evidence="4" key="1">
    <citation type="journal article" date="2019" name="Int. J. Syst. Evol. Microbiol.">
        <title>The Global Catalogue of Microorganisms (GCM) 10K type strain sequencing project: providing services to taxonomists for standard genome sequencing and annotation.</title>
        <authorList>
            <consortium name="The Broad Institute Genomics Platform"/>
            <consortium name="The Broad Institute Genome Sequencing Center for Infectious Disease"/>
            <person name="Wu L."/>
            <person name="Ma J."/>
        </authorList>
    </citation>
    <scope>NUCLEOTIDE SEQUENCE [LARGE SCALE GENOMIC DNA]</scope>
    <source>
        <strain evidence="4">JCM 7356</strain>
    </source>
</reference>
<evidence type="ECO:0000256" key="2">
    <source>
        <dbReference type="SAM" id="Phobius"/>
    </source>
</evidence>
<protein>
    <submittedName>
        <fullName evidence="3">Uncharacterized protein</fullName>
    </submittedName>
</protein>
<organism evidence="3 4">
    <name type="scientific">Kitasatospora cystarginea</name>
    <dbReference type="NCBI Taxonomy" id="58350"/>
    <lineage>
        <taxon>Bacteria</taxon>
        <taxon>Bacillati</taxon>
        <taxon>Actinomycetota</taxon>
        <taxon>Actinomycetes</taxon>
        <taxon>Kitasatosporales</taxon>
        <taxon>Streptomycetaceae</taxon>
        <taxon>Kitasatospora</taxon>
    </lineage>
</organism>